<evidence type="ECO:0000313" key="3">
    <source>
        <dbReference type="Proteomes" id="UP000179920"/>
    </source>
</evidence>
<name>A0A1K0HG39_9BASI</name>
<reference evidence="3" key="1">
    <citation type="submission" date="2016-04" db="EMBL/GenBank/DDBJ databases">
        <authorList>
            <person name="Guldener U."/>
            <person name="Guldener U."/>
        </authorList>
    </citation>
    <scope>NUCLEOTIDE SEQUENCE [LARGE SCALE GENOMIC DNA]</scope>
    <source>
        <strain evidence="3">UB2112</strain>
    </source>
</reference>
<evidence type="ECO:0000313" key="2">
    <source>
        <dbReference type="EMBL" id="SAM86305.1"/>
    </source>
</evidence>
<dbReference type="Proteomes" id="UP000179920">
    <property type="component" value="Chromosome XXII"/>
</dbReference>
<organism evidence="2 3">
    <name type="scientific">Ustilago bromivora</name>
    <dbReference type="NCBI Taxonomy" id="307758"/>
    <lineage>
        <taxon>Eukaryota</taxon>
        <taxon>Fungi</taxon>
        <taxon>Dikarya</taxon>
        <taxon>Basidiomycota</taxon>
        <taxon>Ustilaginomycotina</taxon>
        <taxon>Ustilaginomycetes</taxon>
        <taxon>Ustilaginales</taxon>
        <taxon>Ustilaginaceae</taxon>
        <taxon>Ustilago</taxon>
    </lineage>
</organism>
<accession>A0A1K0HG39</accession>
<protein>
    <submittedName>
        <fullName evidence="2">Uncharacterized protein</fullName>
    </submittedName>
</protein>
<gene>
    <name evidence="2" type="ORF">UBRO_20338</name>
</gene>
<sequence length="227" mass="24309">MLHMLSKAIGYGSPNLTTSSSRRTFASPNLNSRKPKLLPLTHPCSLVTECSSVPTLGFRRTTSSMHQNLTTPPPLPYSCQRSSSLQSDSSDLSGYNQEWDCTMAEIEATGEIVVYLDAITADLEAELDAVSSEEGNILHNLTQTADPESMSLLETPRSDTAANVYDDVSVLELARIGSSDQSDPPGYTAFAATCSETMALTIGSHHLDGMEFAVKVINGMALVTSGQ</sequence>
<feature type="compositionally biased region" description="Low complexity" evidence="1">
    <location>
        <begin position="78"/>
        <end position="91"/>
    </location>
</feature>
<proteinExistence type="predicted"/>
<evidence type="ECO:0000256" key="1">
    <source>
        <dbReference type="SAM" id="MobiDB-lite"/>
    </source>
</evidence>
<feature type="region of interest" description="Disordered" evidence="1">
    <location>
        <begin position="64"/>
        <end position="91"/>
    </location>
</feature>
<dbReference type="AlphaFoldDB" id="A0A1K0HG39"/>
<dbReference type="EMBL" id="LT558138">
    <property type="protein sequence ID" value="SAM86305.1"/>
    <property type="molecule type" value="Genomic_DNA"/>
</dbReference>